<gene>
    <name evidence="2" type="ORF">IBL28_13625</name>
</gene>
<keyword evidence="3" id="KW-1185">Reference proteome</keyword>
<dbReference type="SUPFAM" id="SSF56300">
    <property type="entry name" value="Metallo-dependent phosphatases"/>
    <property type="match status" value="1"/>
</dbReference>
<dbReference type="Proteomes" id="UP000653730">
    <property type="component" value="Unassembled WGS sequence"/>
</dbReference>
<comment type="caution">
    <text evidence="2">The sequence shown here is derived from an EMBL/GenBank/DDBJ whole genome shotgun (WGS) entry which is preliminary data.</text>
</comment>
<name>A0A926JTK9_9FLAO</name>
<evidence type="ECO:0000259" key="1">
    <source>
        <dbReference type="Pfam" id="PF00149"/>
    </source>
</evidence>
<organism evidence="2 3">
    <name type="scientific">Sinomicrobium weinanense</name>
    <dbReference type="NCBI Taxonomy" id="2842200"/>
    <lineage>
        <taxon>Bacteria</taxon>
        <taxon>Pseudomonadati</taxon>
        <taxon>Bacteroidota</taxon>
        <taxon>Flavobacteriia</taxon>
        <taxon>Flavobacteriales</taxon>
        <taxon>Flavobacteriaceae</taxon>
        <taxon>Sinomicrobium</taxon>
    </lineage>
</organism>
<sequence length="332" mass="37818">MKTMMKYGVFSTFVILVISCKSVDHNMRIVLVPDTQTYTEKYPEILRTQIQWIADNARETDLVIQQGDLTQNNSKEEWETVRQAFRKLDGKVPYVLAVGNHDMGSAPGKFADTRNTTLFNRYFPYSEMSGLPGFGGSFEPDTMDNAWYTVKTGKIKWLVLSLEFGPRNKVLAWAGKIIEEHPDHLVIVNTHSYMYADNTRQGEGDDWRPQVYGIGKDTGEDAVNDGEDIWQKLIKRYPNVRFVFSGHVLHSGVGTLVSINDGGYPVYQMLANYQEGVKGAEKGGNGWLRILDMDLRENSIEVNTYSPYLGKHMEDPAHHFRIQNAFFEPAEQ</sequence>
<dbReference type="PANTHER" id="PTHR43143">
    <property type="entry name" value="METALLOPHOSPHOESTERASE, CALCINEURIN SUPERFAMILY"/>
    <property type="match status" value="1"/>
</dbReference>
<dbReference type="Gene3D" id="3.60.21.10">
    <property type="match status" value="1"/>
</dbReference>
<dbReference type="EMBL" id="JACVDC010000043">
    <property type="protein sequence ID" value="MBC9797013.1"/>
    <property type="molecule type" value="Genomic_DNA"/>
</dbReference>
<dbReference type="Pfam" id="PF00149">
    <property type="entry name" value="Metallophos"/>
    <property type="match status" value="1"/>
</dbReference>
<protein>
    <submittedName>
        <fullName evidence="2">Metallophosphoesterase</fullName>
    </submittedName>
</protein>
<dbReference type="InterPro" id="IPR029052">
    <property type="entry name" value="Metallo-depent_PP-like"/>
</dbReference>
<accession>A0A926JTK9</accession>
<evidence type="ECO:0000313" key="2">
    <source>
        <dbReference type="EMBL" id="MBC9797013.1"/>
    </source>
</evidence>
<evidence type="ECO:0000313" key="3">
    <source>
        <dbReference type="Proteomes" id="UP000653730"/>
    </source>
</evidence>
<feature type="domain" description="Calcineurin-like phosphoesterase" evidence="1">
    <location>
        <begin position="27"/>
        <end position="248"/>
    </location>
</feature>
<dbReference type="InterPro" id="IPR051918">
    <property type="entry name" value="STPP_CPPED1"/>
</dbReference>
<dbReference type="PROSITE" id="PS51257">
    <property type="entry name" value="PROKAR_LIPOPROTEIN"/>
    <property type="match status" value="1"/>
</dbReference>
<reference evidence="2 3" key="1">
    <citation type="submission" date="2020-09" db="EMBL/GenBank/DDBJ databases">
        <title>Sinomicrobium weinanense sp. nov., a halophilic bacteria isolated from saline-alkali soil.</title>
        <authorList>
            <person name="Wu P."/>
            <person name="Ren H."/>
            <person name="Mei Y."/>
            <person name="Liang Y."/>
            <person name="Chen Z."/>
        </authorList>
    </citation>
    <scope>NUCLEOTIDE SEQUENCE [LARGE SCALE GENOMIC DNA]</scope>
    <source>
        <strain evidence="2 3">FJxs</strain>
    </source>
</reference>
<dbReference type="GO" id="GO:0016787">
    <property type="term" value="F:hydrolase activity"/>
    <property type="evidence" value="ECO:0007669"/>
    <property type="project" value="InterPro"/>
</dbReference>
<dbReference type="AlphaFoldDB" id="A0A926JTK9"/>
<dbReference type="InterPro" id="IPR004843">
    <property type="entry name" value="Calcineurin-like_PHP"/>
</dbReference>
<dbReference type="PANTHER" id="PTHR43143:SF5">
    <property type="entry name" value="SECRETED PROTEIN"/>
    <property type="match status" value="1"/>
</dbReference>
<proteinExistence type="predicted"/>